<reference evidence="1" key="1">
    <citation type="submission" date="2018-07" db="EMBL/GenBank/DDBJ databases">
        <authorList>
            <person name="Ashton P.M."/>
            <person name="Dallman T."/>
            <person name="Nair S."/>
            <person name="De Pinna E."/>
            <person name="Peters T."/>
            <person name="Grant K."/>
        </authorList>
    </citation>
    <scope>NUCLEOTIDE SEQUENCE [LARGE SCALE GENOMIC DNA]</scope>
    <source>
        <strain evidence="1">157339</strain>
    </source>
</reference>
<name>A0A403MQ22_SALET</name>
<sequence>MEQNGFYREVRHRADCLQVSVNRMALKRWCDSPEHRRQLREVCRGTVPFMLPPEEGREQTWRREAWAYLEQEYPETLEQLLSLSGSSVLKRQAARGELYAGAVLHSLLKGWLQEYGGQDD</sequence>
<gene>
    <name evidence="1" type="ORF">DRU74_27630</name>
</gene>
<comment type="caution">
    <text evidence="1">The sequence shown here is derived from an EMBL/GenBank/DDBJ whole genome shotgun (WGS) entry which is preliminary data.</text>
</comment>
<proteinExistence type="predicted"/>
<evidence type="ECO:0000313" key="1">
    <source>
        <dbReference type="EMBL" id="MLV00381.1"/>
    </source>
</evidence>
<protein>
    <submittedName>
        <fullName evidence="1">Uncharacterized protein</fullName>
    </submittedName>
</protein>
<dbReference type="EMBL" id="RVHM01000109">
    <property type="protein sequence ID" value="MLV00381.1"/>
    <property type="molecule type" value="Genomic_DNA"/>
</dbReference>
<accession>A0A403MQ22</accession>
<dbReference type="AlphaFoldDB" id="A0A403MQ22"/>
<organism evidence="1">
    <name type="scientific">Salmonella enterica I</name>
    <dbReference type="NCBI Taxonomy" id="59201"/>
    <lineage>
        <taxon>Bacteria</taxon>
        <taxon>Pseudomonadati</taxon>
        <taxon>Pseudomonadota</taxon>
        <taxon>Gammaproteobacteria</taxon>
        <taxon>Enterobacterales</taxon>
        <taxon>Enterobacteriaceae</taxon>
        <taxon>Salmonella</taxon>
    </lineage>
</organism>
<dbReference type="Proteomes" id="UP000885374">
    <property type="component" value="Unassembled WGS sequence"/>
</dbReference>